<proteinExistence type="predicted"/>
<name>Q50148_MYCLR</name>
<dbReference type="EMBL" id="U15187">
    <property type="protein sequence ID" value="AAA63127.1"/>
    <property type="molecule type" value="Genomic_DNA"/>
</dbReference>
<accession>Q50148</accession>
<evidence type="ECO:0000313" key="1">
    <source>
        <dbReference type="EMBL" id="AAA63127.1"/>
    </source>
</evidence>
<protein>
    <submittedName>
        <fullName evidence="1">U296i</fullName>
    </submittedName>
</protein>
<organism evidence="1">
    <name type="scientific">Mycobacterium leprae</name>
    <dbReference type="NCBI Taxonomy" id="1769"/>
    <lineage>
        <taxon>Bacteria</taxon>
        <taxon>Bacillati</taxon>
        <taxon>Actinomycetota</taxon>
        <taxon>Actinomycetes</taxon>
        <taxon>Mycobacteriales</taxon>
        <taxon>Mycobacteriaceae</taxon>
        <taxon>Mycobacterium</taxon>
    </lineage>
</organism>
<reference evidence="1" key="2">
    <citation type="submission" date="1995-04" db="EMBL/GenBank/DDBJ databases">
        <authorList>
            <person name="Smith D.R."/>
        </authorList>
    </citation>
    <scope>NUCLEOTIDE SEQUENCE</scope>
</reference>
<reference evidence="1" key="1">
    <citation type="submission" date="1994-09" db="EMBL/GenBank/DDBJ databases">
        <authorList>
            <person name="Robison K."/>
        </authorList>
    </citation>
    <scope>NUCLEOTIDE SEQUENCE</scope>
</reference>
<dbReference type="AlphaFoldDB" id="Q50148"/>
<sequence length="84" mass="9348">MAMLMSRIESEASWMGLPVDALLLLAWMCNGRSHTVYSRLLALVTDAVHDAQAIYPQSHDHHGSSRRSRDSPRCTVMSAGYARC</sequence>